<dbReference type="Pfam" id="PF11700">
    <property type="entry name" value="ATG22"/>
    <property type="match status" value="1"/>
</dbReference>
<dbReference type="Proteomes" id="UP001652564">
    <property type="component" value="Unassembled WGS sequence"/>
</dbReference>
<feature type="transmembrane region" description="Helical" evidence="6">
    <location>
        <begin position="59"/>
        <end position="79"/>
    </location>
</feature>
<keyword evidence="4 6" id="KW-1133">Transmembrane helix</keyword>
<dbReference type="PANTHER" id="PTHR23519:SF1">
    <property type="entry name" value="AUTOPHAGY-RELATED PROTEIN 22"/>
    <property type="match status" value="1"/>
</dbReference>
<evidence type="ECO:0000256" key="3">
    <source>
        <dbReference type="ARBA" id="ARBA00022692"/>
    </source>
</evidence>
<feature type="transmembrane region" description="Helical" evidence="6">
    <location>
        <begin position="363"/>
        <end position="386"/>
    </location>
</feature>
<dbReference type="InterPro" id="IPR050495">
    <property type="entry name" value="ATG22/LtaA_families"/>
</dbReference>
<feature type="transmembrane region" description="Helical" evidence="6">
    <location>
        <begin position="267"/>
        <end position="286"/>
    </location>
</feature>
<evidence type="ECO:0000256" key="1">
    <source>
        <dbReference type="ARBA" id="ARBA00004127"/>
    </source>
</evidence>
<keyword evidence="3 6" id="KW-0812">Transmembrane</keyword>
<dbReference type="SUPFAM" id="SSF103473">
    <property type="entry name" value="MFS general substrate transporter"/>
    <property type="match status" value="1"/>
</dbReference>
<reference evidence="7 8" key="1">
    <citation type="submission" date="2022-10" db="EMBL/GenBank/DDBJ databases">
        <title>Defluviimonas sp. nov., isolated from ocean surface sediments.</title>
        <authorList>
            <person name="He W."/>
            <person name="Wang L."/>
            <person name="Zhang D.-F."/>
        </authorList>
    </citation>
    <scope>NUCLEOTIDE SEQUENCE [LARGE SCALE GENOMIC DNA]</scope>
    <source>
        <strain evidence="7 8">WL0050</strain>
    </source>
</reference>
<sequence length="457" mass="48635">MTLSARKRIWGWWFFDWASQPYNTLLLTFIFGPYFAKVATTEFMASGMTESVAKAEAQAYWGFGLTICGVVIAILSPILGAIADGSGRRMIWIWFFSVLYVVGALGIWQLTPEAPMLAQAVFFFGIGFVAMEFATTFTNALMPSLVEDEKLGSVSGSGFAFGYLGGLIALIIMLLFFAENGETGRTLIGMAPALGLDPSTLEGTRFVGPFSAIWFIVFMIPFFLWVREPKRPAGMVQRAGAALAGLWQSVLGLADRRSLAAYLGSSMFYRDALNGLFGFGGVYASGVLNWSITQIGIFGILGGVTAALASWLGGYADQRFGPKPVIKASILVLIAVCSIVAGMNRESIFGIAIAANSALPDMIFYICGGLIGAAGGTIQAASRTLMVRHTSPERAAEAFGLFALSGKATSFLAPALIAVVSTLTGSQQLGITPLIGLFLIGLILLVWVKPDGDRGMA</sequence>
<accession>A0ABT2ZM57</accession>
<dbReference type="RefSeq" id="WP_263739405.1">
    <property type="nucleotide sequence ID" value="NZ_JAOWKZ010000002.1"/>
</dbReference>
<dbReference type="InterPro" id="IPR036259">
    <property type="entry name" value="MFS_trans_sf"/>
</dbReference>
<name>A0ABT2ZM57_9RHOB</name>
<dbReference type="Gene3D" id="1.20.1250.20">
    <property type="entry name" value="MFS general substrate transporter like domains"/>
    <property type="match status" value="1"/>
</dbReference>
<proteinExistence type="predicted"/>
<feature type="transmembrane region" description="Helical" evidence="6">
    <location>
        <begin position="398"/>
        <end position="423"/>
    </location>
</feature>
<feature type="transmembrane region" description="Helical" evidence="6">
    <location>
        <begin position="116"/>
        <end position="137"/>
    </location>
</feature>
<protein>
    <submittedName>
        <fullName evidence="7">MFS transporter</fullName>
    </submittedName>
</protein>
<comment type="caution">
    <text evidence="7">The sequence shown here is derived from an EMBL/GenBank/DDBJ whole genome shotgun (WGS) entry which is preliminary data.</text>
</comment>
<keyword evidence="5 6" id="KW-0472">Membrane</keyword>
<evidence type="ECO:0000256" key="4">
    <source>
        <dbReference type="ARBA" id="ARBA00022989"/>
    </source>
</evidence>
<comment type="subcellular location">
    <subcellularLocation>
        <location evidence="1">Endomembrane system</location>
        <topology evidence="1">Multi-pass membrane protein</topology>
    </subcellularLocation>
</comment>
<feature type="transmembrane region" description="Helical" evidence="6">
    <location>
        <begin position="429"/>
        <end position="448"/>
    </location>
</feature>
<evidence type="ECO:0000313" key="7">
    <source>
        <dbReference type="EMBL" id="MCV2872218.1"/>
    </source>
</evidence>
<evidence type="ECO:0000256" key="6">
    <source>
        <dbReference type="SAM" id="Phobius"/>
    </source>
</evidence>
<dbReference type="InterPro" id="IPR024671">
    <property type="entry name" value="Atg22-like"/>
</dbReference>
<dbReference type="EMBL" id="JAOWKZ010000002">
    <property type="protein sequence ID" value="MCV2872218.1"/>
    <property type="molecule type" value="Genomic_DNA"/>
</dbReference>
<feature type="transmembrane region" description="Helical" evidence="6">
    <location>
        <begin position="206"/>
        <end position="226"/>
    </location>
</feature>
<feature type="transmembrane region" description="Helical" evidence="6">
    <location>
        <begin position="21"/>
        <end position="39"/>
    </location>
</feature>
<feature type="transmembrane region" description="Helical" evidence="6">
    <location>
        <begin position="325"/>
        <end position="343"/>
    </location>
</feature>
<dbReference type="PANTHER" id="PTHR23519">
    <property type="entry name" value="AUTOPHAGY-RELATED PROTEIN 22"/>
    <property type="match status" value="1"/>
</dbReference>
<keyword evidence="2" id="KW-0813">Transport</keyword>
<evidence type="ECO:0000256" key="5">
    <source>
        <dbReference type="ARBA" id="ARBA00023136"/>
    </source>
</evidence>
<evidence type="ECO:0000313" key="8">
    <source>
        <dbReference type="Proteomes" id="UP001652564"/>
    </source>
</evidence>
<organism evidence="7 8">
    <name type="scientific">Albidovulum litorale</name>
    <dbReference type="NCBI Taxonomy" id="2984134"/>
    <lineage>
        <taxon>Bacteria</taxon>
        <taxon>Pseudomonadati</taxon>
        <taxon>Pseudomonadota</taxon>
        <taxon>Alphaproteobacteria</taxon>
        <taxon>Rhodobacterales</taxon>
        <taxon>Paracoccaceae</taxon>
        <taxon>Albidovulum</taxon>
    </lineage>
</organism>
<feature type="transmembrane region" description="Helical" evidence="6">
    <location>
        <begin position="292"/>
        <end position="313"/>
    </location>
</feature>
<gene>
    <name evidence="7" type="ORF">OEZ71_07900</name>
</gene>
<keyword evidence="8" id="KW-1185">Reference proteome</keyword>
<feature type="transmembrane region" description="Helical" evidence="6">
    <location>
        <begin position="158"/>
        <end position="178"/>
    </location>
</feature>
<feature type="transmembrane region" description="Helical" evidence="6">
    <location>
        <begin position="91"/>
        <end position="110"/>
    </location>
</feature>
<evidence type="ECO:0000256" key="2">
    <source>
        <dbReference type="ARBA" id="ARBA00022448"/>
    </source>
</evidence>